<evidence type="ECO:0000256" key="6">
    <source>
        <dbReference type="ARBA" id="ARBA00022729"/>
    </source>
</evidence>
<gene>
    <name evidence="15" type="ORF">Csa_3G229430</name>
</gene>
<evidence type="ECO:0000256" key="4">
    <source>
        <dbReference type="ARBA" id="ARBA00022614"/>
    </source>
</evidence>
<reference evidence="15 16" key="2">
    <citation type="journal article" date="2009" name="PLoS ONE">
        <title>An integrated genetic and cytogenetic map of the cucumber genome.</title>
        <authorList>
            <person name="Ren Y."/>
            <person name="Zhang Z."/>
            <person name="Liu J."/>
            <person name="Staub J.E."/>
            <person name="Han Y."/>
            <person name="Cheng Z."/>
            <person name="Li X."/>
            <person name="Lu J."/>
            <person name="Miao H."/>
            <person name="Kang H."/>
            <person name="Xie B."/>
            <person name="Gu X."/>
            <person name="Wang X."/>
            <person name="Du Y."/>
            <person name="Jin W."/>
            <person name="Huang S."/>
        </authorList>
    </citation>
    <scope>NUCLEOTIDE SEQUENCE [LARGE SCALE GENOMIC DNA]</scope>
    <source>
        <strain evidence="16">cv. 9930</strain>
    </source>
</reference>
<keyword evidence="3" id="KW-0134">Cell wall</keyword>
<dbReference type="AlphaFoldDB" id="A0A0A0L777"/>
<organism evidence="15 16">
    <name type="scientific">Cucumis sativus</name>
    <name type="common">Cucumber</name>
    <dbReference type="NCBI Taxonomy" id="3659"/>
    <lineage>
        <taxon>Eukaryota</taxon>
        <taxon>Viridiplantae</taxon>
        <taxon>Streptophyta</taxon>
        <taxon>Embryophyta</taxon>
        <taxon>Tracheophyta</taxon>
        <taxon>Spermatophyta</taxon>
        <taxon>Magnoliopsida</taxon>
        <taxon>eudicotyledons</taxon>
        <taxon>Gunneridae</taxon>
        <taxon>Pentapetalae</taxon>
        <taxon>rosids</taxon>
        <taxon>fabids</taxon>
        <taxon>Cucurbitales</taxon>
        <taxon>Cucurbitaceae</taxon>
        <taxon>Benincaseae</taxon>
        <taxon>Cucumis</taxon>
    </lineage>
</organism>
<evidence type="ECO:0000256" key="11">
    <source>
        <dbReference type="ARBA" id="ARBA00023180"/>
    </source>
</evidence>
<dbReference type="PANTHER" id="PTHR48063:SF98">
    <property type="entry name" value="LRR RECEPTOR-LIKE SERINE_THREONINE-PROTEIN KINASE FLS2"/>
    <property type="match status" value="1"/>
</dbReference>
<dbReference type="SUPFAM" id="SSF52058">
    <property type="entry name" value="L domain-like"/>
    <property type="match status" value="2"/>
</dbReference>
<evidence type="ECO:0000256" key="12">
    <source>
        <dbReference type="ARBA" id="ARBA00038043"/>
    </source>
</evidence>
<dbReference type="InterPro" id="IPR013210">
    <property type="entry name" value="LRR_N_plant-typ"/>
</dbReference>
<evidence type="ECO:0000313" key="16">
    <source>
        <dbReference type="Proteomes" id="UP000029981"/>
    </source>
</evidence>
<keyword evidence="4" id="KW-0433">Leucine-rich repeat</keyword>
<accession>A0A0A0L777</accession>
<dbReference type="InterPro" id="IPR001611">
    <property type="entry name" value="Leu-rich_rpt"/>
</dbReference>
<keyword evidence="3" id="KW-0964">Secreted</keyword>
<evidence type="ECO:0000256" key="5">
    <source>
        <dbReference type="ARBA" id="ARBA00022692"/>
    </source>
</evidence>
<name>A0A0A0L777_CUCSA</name>
<feature type="transmembrane region" description="Helical" evidence="13">
    <location>
        <begin position="537"/>
        <end position="559"/>
    </location>
</feature>
<proteinExistence type="inferred from homology"/>
<keyword evidence="8 13" id="KW-1133">Transmembrane helix</keyword>
<evidence type="ECO:0000256" key="1">
    <source>
        <dbReference type="ARBA" id="ARBA00004191"/>
    </source>
</evidence>
<sequence>MPPNLALEIKCRESERQALLSFKQSLVYRYDILSSWTTQAKANDDCCNWIGVGCSNNITGGDYHITRLDLHNTGLMGEIGSSLTQLSHLTYLDLSSNEFDQIFLEDVASLINLNYLNLSYNMLRGPIPQSLGQLSNLEYLNLQFNFLEGEVSEVHFSKLKNLKALDLSDNFLRNCTLGPYFPRWLRTQNFSVLDIAGNMISDKIPRWFWNNLSPNLLFLDVSYNFIKGKIPNLSLKFKTMPVIILGVNEFEGTIPPFLFGAQNLDLSGNKFSDISSLCEVNYSSPLYLLDICGNQIFGHLPRCWNRMLNLASLSLAYNYFSGKIPHSLSNLTRLKSLNLRKNHFSGEFPSWFNFTDLIVLDVVDNNFSGNLPSWIGLRLPNLVRLLLKSNNFHGNLPLSLCNLRRIEVLDISQNYNISGTIPTCIYKFDALTKTLNASEVPDYLKDLVMMWKGKETLIHGRNLQLQRSIDLSCNRLTGEIPNKITELVGLVVLNLSRNELTGQIPYNIGQLQSLDFLDPSRNNLCGENQDRLIVQDLLFAISSGFIIGFWGIFGSLLLFKRWRLAYFKFLRNIIEKPL</sequence>
<evidence type="ECO:0000256" key="8">
    <source>
        <dbReference type="ARBA" id="ARBA00022989"/>
    </source>
</evidence>
<evidence type="ECO:0000256" key="7">
    <source>
        <dbReference type="ARBA" id="ARBA00022737"/>
    </source>
</evidence>
<evidence type="ECO:0000256" key="9">
    <source>
        <dbReference type="ARBA" id="ARBA00023136"/>
    </source>
</evidence>
<dbReference type="FunFam" id="3.80.10.10:FF:000400">
    <property type="entry name" value="Nuclear pore complex protein NUP107"/>
    <property type="match status" value="1"/>
</dbReference>
<dbReference type="Pfam" id="PF08263">
    <property type="entry name" value="LRRNT_2"/>
    <property type="match status" value="1"/>
</dbReference>
<protein>
    <recommendedName>
        <fullName evidence="14">Leucine-rich repeat-containing N-terminal plant-type domain-containing protein</fullName>
    </recommendedName>
</protein>
<keyword evidence="10" id="KW-0675">Receptor</keyword>
<keyword evidence="9 13" id="KW-0472">Membrane</keyword>
<evidence type="ECO:0000313" key="15">
    <source>
        <dbReference type="EMBL" id="KGN57618.1"/>
    </source>
</evidence>
<dbReference type="InterPro" id="IPR032675">
    <property type="entry name" value="LRR_dom_sf"/>
</dbReference>
<keyword evidence="5 13" id="KW-0812">Transmembrane</keyword>
<evidence type="ECO:0000256" key="13">
    <source>
        <dbReference type="SAM" id="Phobius"/>
    </source>
</evidence>
<keyword evidence="6" id="KW-0732">Signal</keyword>
<dbReference type="InterPro" id="IPR046956">
    <property type="entry name" value="RLP23-like"/>
</dbReference>
<comment type="subcellular location">
    <subcellularLocation>
        <location evidence="2">Membrane</location>
        <topology evidence="2">Single-pass type I membrane protein</topology>
    </subcellularLocation>
    <subcellularLocation>
        <location evidence="1">Secreted</location>
        <location evidence="1">Cell wall</location>
    </subcellularLocation>
</comment>
<feature type="domain" description="Leucine-rich repeat-containing N-terminal plant-type" evidence="14">
    <location>
        <begin position="13"/>
        <end position="55"/>
    </location>
</feature>
<dbReference type="Proteomes" id="UP000029981">
    <property type="component" value="Chromosome 3"/>
</dbReference>
<dbReference type="Gene3D" id="3.80.10.10">
    <property type="entry name" value="Ribonuclease Inhibitor"/>
    <property type="match status" value="2"/>
</dbReference>
<evidence type="ECO:0000259" key="14">
    <source>
        <dbReference type="Pfam" id="PF08263"/>
    </source>
</evidence>
<reference evidence="15 16" key="4">
    <citation type="journal article" date="2011" name="BMC Genomics">
        <title>RNA-Seq improves annotation of protein-coding genes in the cucumber genome.</title>
        <authorList>
            <person name="Li Z."/>
            <person name="Zhang Z."/>
            <person name="Yan P."/>
            <person name="Huang S."/>
            <person name="Fei Z."/>
            <person name="Lin K."/>
        </authorList>
    </citation>
    <scope>NUCLEOTIDE SEQUENCE [LARGE SCALE GENOMIC DNA]</scope>
    <source>
        <strain evidence="16">cv. 9930</strain>
    </source>
</reference>
<dbReference type="Pfam" id="PF00560">
    <property type="entry name" value="LRR_1"/>
    <property type="match status" value="2"/>
</dbReference>
<dbReference type="Gramene" id="KGN57618">
    <property type="protein sequence ID" value="KGN57618"/>
    <property type="gene ID" value="Csa_3G229430"/>
</dbReference>
<keyword evidence="11" id="KW-0325">Glycoprotein</keyword>
<reference evidence="15 16" key="3">
    <citation type="journal article" date="2010" name="BMC Genomics">
        <title>Transcriptome sequencing and comparative analysis of cucumber flowers with different sex types.</title>
        <authorList>
            <person name="Guo S."/>
            <person name="Zheng Y."/>
            <person name="Joung J.G."/>
            <person name="Liu S."/>
            <person name="Zhang Z."/>
            <person name="Crasta O.R."/>
            <person name="Sobral B.W."/>
            <person name="Xu Y."/>
            <person name="Huang S."/>
            <person name="Fei Z."/>
        </authorList>
    </citation>
    <scope>NUCLEOTIDE SEQUENCE [LARGE SCALE GENOMIC DNA]</scope>
    <source>
        <strain evidence="16">cv. 9930</strain>
    </source>
</reference>
<reference evidence="15 16" key="1">
    <citation type="journal article" date="2009" name="Nat. Genet.">
        <title>The genome of the cucumber, Cucumis sativus L.</title>
        <authorList>
            <person name="Huang S."/>
            <person name="Li R."/>
            <person name="Zhang Z."/>
            <person name="Li L."/>
            <person name="Gu X."/>
            <person name="Fan W."/>
            <person name="Lucas W.J."/>
            <person name="Wang X."/>
            <person name="Xie B."/>
            <person name="Ni P."/>
            <person name="Ren Y."/>
            <person name="Zhu H."/>
            <person name="Li J."/>
            <person name="Lin K."/>
            <person name="Jin W."/>
            <person name="Fei Z."/>
            <person name="Li G."/>
            <person name="Staub J."/>
            <person name="Kilian A."/>
            <person name="van der Vossen E.A."/>
            <person name="Wu Y."/>
            <person name="Guo J."/>
            <person name="He J."/>
            <person name="Jia Z."/>
            <person name="Ren Y."/>
            <person name="Tian G."/>
            <person name="Lu Y."/>
            <person name="Ruan J."/>
            <person name="Qian W."/>
            <person name="Wang M."/>
            <person name="Huang Q."/>
            <person name="Li B."/>
            <person name="Xuan Z."/>
            <person name="Cao J."/>
            <person name="Asan"/>
            <person name="Wu Z."/>
            <person name="Zhang J."/>
            <person name="Cai Q."/>
            <person name="Bai Y."/>
            <person name="Zhao B."/>
            <person name="Han Y."/>
            <person name="Li Y."/>
            <person name="Li X."/>
            <person name="Wang S."/>
            <person name="Shi Q."/>
            <person name="Liu S."/>
            <person name="Cho W.K."/>
            <person name="Kim J.Y."/>
            <person name="Xu Y."/>
            <person name="Heller-Uszynska K."/>
            <person name="Miao H."/>
            <person name="Cheng Z."/>
            <person name="Zhang S."/>
            <person name="Wu J."/>
            <person name="Yang Y."/>
            <person name="Kang H."/>
            <person name="Li M."/>
            <person name="Liang H."/>
            <person name="Ren X."/>
            <person name="Shi Z."/>
            <person name="Wen M."/>
            <person name="Jian M."/>
            <person name="Yang H."/>
            <person name="Zhang G."/>
            <person name="Yang Z."/>
            <person name="Chen R."/>
            <person name="Liu S."/>
            <person name="Li J."/>
            <person name="Ma L."/>
            <person name="Liu H."/>
            <person name="Zhou Y."/>
            <person name="Zhao J."/>
            <person name="Fang X."/>
            <person name="Li G."/>
            <person name="Fang L."/>
            <person name="Li Y."/>
            <person name="Liu D."/>
            <person name="Zheng H."/>
            <person name="Zhang Y."/>
            <person name="Qin N."/>
            <person name="Li Z."/>
            <person name="Yang G."/>
            <person name="Yang S."/>
            <person name="Bolund L."/>
            <person name="Kristiansen K."/>
            <person name="Zheng H."/>
            <person name="Li S."/>
            <person name="Zhang X."/>
            <person name="Yang H."/>
            <person name="Wang J."/>
            <person name="Sun R."/>
            <person name="Zhang B."/>
            <person name="Jiang S."/>
            <person name="Wang J."/>
            <person name="Du Y."/>
            <person name="Li S."/>
        </authorList>
    </citation>
    <scope>NUCLEOTIDE SEQUENCE [LARGE SCALE GENOMIC DNA]</scope>
    <source>
        <strain evidence="16">cv. 9930</strain>
    </source>
</reference>
<keyword evidence="7" id="KW-0677">Repeat</keyword>
<evidence type="ECO:0000256" key="2">
    <source>
        <dbReference type="ARBA" id="ARBA00004479"/>
    </source>
</evidence>
<keyword evidence="16" id="KW-1185">Reference proteome</keyword>
<evidence type="ECO:0000256" key="3">
    <source>
        <dbReference type="ARBA" id="ARBA00022512"/>
    </source>
</evidence>
<comment type="similarity">
    <text evidence="12">Belongs to the polygalacturonase-inhibiting protein family.</text>
</comment>
<dbReference type="EMBL" id="CM002924">
    <property type="protein sequence ID" value="KGN57618.1"/>
    <property type="molecule type" value="Genomic_DNA"/>
</dbReference>
<dbReference type="PANTHER" id="PTHR48063">
    <property type="entry name" value="LRR RECEPTOR-LIKE KINASE"/>
    <property type="match status" value="1"/>
</dbReference>
<dbReference type="STRING" id="3659.A0A0A0L777"/>
<evidence type="ECO:0000256" key="10">
    <source>
        <dbReference type="ARBA" id="ARBA00023170"/>
    </source>
</evidence>
<dbReference type="Pfam" id="PF13855">
    <property type="entry name" value="LRR_8"/>
    <property type="match status" value="2"/>
</dbReference>
<dbReference type="GO" id="GO:0016020">
    <property type="term" value="C:membrane"/>
    <property type="evidence" value="ECO:0007669"/>
    <property type="project" value="UniProtKB-SubCell"/>
</dbReference>
<dbReference type="OMA" id="GMMSEYK"/>